<protein>
    <submittedName>
        <fullName evidence="3">PAS domain-containing protein</fullName>
    </submittedName>
</protein>
<keyword evidence="4" id="KW-1185">Reference proteome</keyword>
<dbReference type="CDD" id="cd00130">
    <property type="entry name" value="PAS"/>
    <property type="match status" value="2"/>
</dbReference>
<dbReference type="InterPro" id="IPR052155">
    <property type="entry name" value="Biofilm_reg_signaling"/>
</dbReference>
<evidence type="ECO:0000259" key="2">
    <source>
        <dbReference type="PROSITE" id="PS50113"/>
    </source>
</evidence>
<dbReference type="Gene3D" id="3.30.450.20">
    <property type="entry name" value="PAS domain"/>
    <property type="match status" value="2"/>
</dbReference>
<accession>A0AAP2DMX7</accession>
<dbReference type="AlphaFoldDB" id="A0AAP2DMX7"/>
<dbReference type="SMART" id="SM00086">
    <property type="entry name" value="PAC"/>
    <property type="match status" value="2"/>
</dbReference>
<dbReference type="Pfam" id="PF13426">
    <property type="entry name" value="PAS_9"/>
    <property type="match status" value="2"/>
</dbReference>
<reference evidence="3 4" key="1">
    <citation type="submission" date="2021-05" db="EMBL/GenBank/DDBJ databases">
        <title>A Polyphasic approach of four new species of the genus Ohtaekwangia: Ohtaekwangia histidinii sp. nov., Ohtaekwangia cretensis sp. nov., Ohtaekwangia indiensis sp. nov., Ohtaekwangia reichenbachii sp. nov. from diverse environment.</title>
        <authorList>
            <person name="Octaviana S."/>
        </authorList>
    </citation>
    <scope>NUCLEOTIDE SEQUENCE [LARGE SCALE GENOMIC DNA]</scope>
    <source>
        <strain evidence="3 4">PWU4</strain>
    </source>
</reference>
<dbReference type="InterPro" id="IPR001610">
    <property type="entry name" value="PAC"/>
</dbReference>
<dbReference type="GO" id="GO:0000155">
    <property type="term" value="F:phosphorelay sensor kinase activity"/>
    <property type="evidence" value="ECO:0007669"/>
    <property type="project" value="InterPro"/>
</dbReference>
<feature type="domain" description="PAC" evidence="2">
    <location>
        <begin position="231"/>
        <end position="284"/>
    </location>
</feature>
<dbReference type="PROSITE" id="PS50113">
    <property type="entry name" value="PAC"/>
    <property type="match status" value="1"/>
</dbReference>
<dbReference type="InterPro" id="IPR000700">
    <property type="entry name" value="PAS-assoc_C"/>
</dbReference>
<feature type="domain" description="PAS" evidence="1">
    <location>
        <begin position="159"/>
        <end position="203"/>
    </location>
</feature>
<comment type="caution">
    <text evidence="3">The sequence shown here is derived from an EMBL/GenBank/DDBJ whole genome shotgun (WGS) entry which is preliminary data.</text>
</comment>
<dbReference type="PANTHER" id="PTHR44757:SF2">
    <property type="entry name" value="BIOFILM ARCHITECTURE MAINTENANCE PROTEIN MBAA"/>
    <property type="match status" value="1"/>
</dbReference>
<dbReference type="SMART" id="SM00091">
    <property type="entry name" value="PAS"/>
    <property type="match status" value="2"/>
</dbReference>
<evidence type="ECO:0000313" key="3">
    <source>
        <dbReference type="EMBL" id="MBT1698057.1"/>
    </source>
</evidence>
<dbReference type="EMBL" id="JAHESF010000012">
    <property type="protein sequence ID" value="MBT1698057.1"/>
    <property type="molecule type" value="Genomic_DNA"/>
</dbReference>
<dbReference type="SUPFAM" id="SSF55785">
    <property type="entry name" value="PYP-like sensor domain (PAS domain)"/>
    <property type="match status" value="2"/>
</dbReference>
<dbReference type="RefSeq" id="WP_254163928.1">
    <property type="nucleotide sequence ID" value="NZ_JAHESF010000012.1"/>
</dbReference>
<gene>
    <name evidence="3" type="ORF">KK083_14285</name>
</gene>
<organism evidence="3 4">
    <name type="scientific">Chryseosolibacter histidini</name>
    <dbReference type="NCBI Taxonomy" id="2782349"/>
    <lineage>
        <taxon>Bacteria</taxon>
        <taxon>Pseudomonadati</taxon>
        <taxon>Bacteroidota</taxon>
        <taxon>Cytophagia</taxon>
        <taxon>Cytophagales</taxon>
        <taxon>Chryseotaleaceae</taxon>
        <taxon>Chryseosolibacter</taxon>
    </lineage>
</organism>
<dbReference type="InterPro" id="IPR000014">
    <property type="entry name" value="PAS"/>
</dbReference>
<sequence length="356" mass="40862">MKPDLKFQAEQYSSMIPFLKRIATDKRFLDAYVEAIVSNIRIAVLDKNYTIIWVNERFCRLTQYTQHELVGNPIDKLKLICLDYKSFKTIFQTISKGEEWSGEIKSQAKDDSFFWTKTTILPIKDGDEIESYLVFNSNITATKNALEEKNIAVESLTRSEARYRALVENQSDLVSLCQMDGTRIFVNKSYCRFMGKSFEALIGTRIADLPLKGVPHHMMVKVFSLTLQSPEISEVMELENAAGEKVWISLHVKGIFDAAGNLYEFLTISRDVTDLKNAELRKTHYIDALEKIAFMTSHNVRGPIATMLGLAELLRMNAIHSEKWNEVLDNFKKCISDLDTYTRELGAFIYQRQSSK</sequence>
<dbReference type="PANTHER" id="PTHR44757">
    <property type="entry name" value="DIGUANYLATE CYCLASE DGCP"/>
    <property type="match status" value="1"/>
</dbReference>
<dbReference type="PROSITE" id="PS50112">
    <property type="entry name" value="PAS"/>
    <property type="match status" value="1"/>
</dbReference>
<dbReference type="Proteomes" id="UP001319200">
    <property type="component" value="Unassembled WGS sequence"/>
</dbReference>
<name>A0AAP2DMX7_9BACT</name>
<proteinExistence type="predicted"/>
<dbReference type="InterPro" id="IPR035965">
    <property type="entry name" value="PAS-like_dom_sf"/>
</dbReference>
<dbReference type="InterPro" id="IPR036097">
    <property type="entry name" value="HisK_dim/P_sf"/>
</dbReference>
<evidence type="ECO:0000313" key="4">
    <source>
        <dbReference type="Proteomes" id="UP001319200"/>
    </source>
</evidence>
<dbReference type="NCBIfam" id="TIGR00229">
    <property type="entry name" value="sensory_box"/>
    <property type="match status" value="2"/>
</dbReference>
<dbReference type="SUPFAM" id="SSF47384">
    <property type="entry name" value="Homodimeric domain of signal transducing histidine kinase"/>
    <property type="match status" value="1"/>
</dbReference>
<evidence type="ECO:0000259" key="1">
    <source>
        <dbReference type="PROSITE" id="PS50112"/>
    </source>
</evidence>